<dbReference type="Gene3D" id="1.10.630.10">
    <property type="entry name" value="Cytochrome P450"/>
    <property type="match status" value="1"/>
</dbReference>
<accession>A0A7D3ZU40</accession>
<keyword evidence="2 3" id="KW-0503">Monooxygenase</keyword>
<dbReference type="RefSeq" id="WP_173092054.1">
    <property type="nucleotide sequence ID" value="NZ_CP053892.1"/>
</dbReference>
<dbReference type="GO" id="GO:0020037">
    <property type="term" value="F:heme binding"/>
    <property type="evidence" value="ECO:0007669"/>
    <property type="project" value="InterPro"/>
</dbReference>
<comment type="similarity">
    <text evidence="1 2">Belongs to the cytochrome P450 family.</text>
</comment>
<keyword evidence="2" id="KW-0408">Iron</keyword>
<organism evidence="3 4">
    <name type="scientific">Actinomadura verrucosospora</name>
    <dbReference type="NCBI Taxonomy" id="46165"/>
    <lineage>
        <taxon>Bacteria</taxon>
        <taxon>Bacillati</taxon>
        <taxon>Actinomycetota</taxon>
        <taxon>Actinomycetes</taxon>
        <taxon>Streptosporangiales</taxon>
        <taxon>Thermomonosporaceae</taxon>
        <taxon>Actinomadura</taxon>
    </lineage>
</organism>
<dbReference type="Pfam" id="PF00067">
    <property type="entry name" value="p450"/>
    <property type="match status" value="1"/>
</dbReference>
<dbReference type="InterPro" id="IPR017972">
    <property type="entry name" value="Cyt_P450_CS"/>
</dbReference>
<proteinExistence type="inferred from homology"/>
<dbReference type="InterPro" id="IPR001128">
    <property type="entry name" value="Cyt_P450"/>
</dbReference>
<dbReference type="GO" id="GO:0004497">
    <property type="term" value="F:monooxygenase activity"/>
    <property type="evidence" value="ECO:0007669"/>
    <property type="project" value="UniProtKB-KW"/>
</dbReference>
<protein>
    <submittedName>
        <fullName evidence="3">Cytochrome P450 monooxygenase</fullName>
    </submittedName>
</protein>
<evidence type="ECO:0000313" key="3">
    <source>
        <dbReference type="EMBL" id="QKG18666.1"/>
    </source>
</evidence>
<dbReference type="GO" id="GO:0016705">
    <property type="term" value="F:oxidoreductase activity, acting on paired donors, with incorporation or reduction of molecular oxygen"/>
    <property type="evidence" value="ECO:0007669"/>
    <property type="project" value="InterPro"/>
</dbReference>
<sequence>MIDAKAAALYDRLFRAETAPADPYPLYEQLRSLGPIVRAADDTWLTTTHDLSVRVLASGDFGNDADLAGRVRGGANWRERPALRTLAGMLLMANPPRHARLRGLLGAHFRRNPIGRARASIRAHVDDLLENLADDVDFVPAFAERLPRRVIADFIGIPEADRLRFCDRTLAFNAVFERDLGDARLADADAAAEEIDGYVRGLVASARARPRGDLVSTLVEAADAQKLPMDELVRLVFQVYNASFQTMVGLLGNGLAALLAHPDQFAAVRADPRLVPFAVAEMLRWDPPVQTTGRHALERTRVGTADVRPGELVVTVLAAANRDPARYAEPHRFDVRRRGPRSLAFGFGIHYCIGAGLATVQGEEAFRAIASSGLRVEAAGPPRRSPGANMRSMASLPLTIVSASTGSRT</sequence>
<dbReference type="GO" id="GO:0005506">
    <property type="term" value="F:iron ion binding"/>
    <property type="evidence" value="ECO:0007669"/>
    <property type="project" value="InterPro"/>
</dbReference>
<dbReference type="PANTHER" id="PTHR46696:SF1">
    <property type="entry name" value="CYTOCHROME P450 YJIB-RELATED"/>
    <property type="match status" value="1"/>
</dbReference>
<dbReference type="Proteomes" id="UP000501240">
    <property type="component" value="Chromosome"/>
</dbReference>
<evidence type="ECO:0000256" key="1">
    <source>
        <dbReference type="ARBA" id="ARBA00010617"/>
    </source>
</evidence>
<dbReference type="EMBL" id="CP053892">
    <property type="protein sequence ID" value="QKG18666.1"/>
    <property type="molecule type" value="Genomic_DNA"/>
</dbReference>
<keyword evidence="2" id="KW-0560">Oxidoreductase</keyword>
<evidence type="ECO:0000313" key="4">
    <source>
        <dbReference type="Proteomes" id="UP000501240"/>
    </source>
</evidence>
<gene>
    <name evidence="3" type="ORF">ACTIVE_0300</name>
</gene>
<dbReference type="PANTHER" id="PTHR46696">
    <property type="entry name" value="P450, PUTATIVE (EUROFUNG)-RELATED"/>
    <property type="match status" value="1"/>
</dbReference>
<keyword evidence="2" id="KW-0349">Heme</keyword>
<dbReference type="PROSITE" id="PS00086">
    <property type="entry name" value="CYTOCHROME_P450"/>
    <property type="match status" value="1"/>
</dbReference>
<dbReference type="InterPro" id="IPR002397">
    <property type="entry name" value="Cyt_P450_B"/>
</dbReference>
<keyword evidence="4" id="KW-1185">Reference proteome</keyword>
<keyword evidence="2" id="KW-0479">Metal-binding</keyword>
<dbReference type="SUPFAM" id="SSF48264">
    <property type="entry name" value="Cytochrome P450"/>
    <property type="match status" value="1"/>
</dbReference>
<dbReference type="AlphaFoldDB" id="A0A7D3ZU40"/>
<evidence type="ECO:0000256" key="2">
    <source>
        <dbReference type="RuleBase" id="RU000461"/>
    </source>
</evidence>
<reference evidence="3 4" key="1">
    <citation type="submission" date="2020-05" db="EMBL/GenBank/DDBJ databases">
        <title>Actinomadura verrucosospora NRRL-B18236 (PFL_A860) Genome sequencing and assembly.</title>
        <authorList>
            <person name="Samborskyy M."/>
        </authorList>
    </citation>
    <scope>NUCLEOTIDE SEQUENCE [LARGE SCALE GENOMIC DNA]</scope>
    <source>
        <strain evidence="3 4">NRRL:B18236</strain>
    </source>
</reference>
<dbReference type="InterPro" id="IPR036396">
    <property type="entry name" value="Cyt_P450_sf"/>
</dbReference>
<name>A0A7D3ZU40_ACTVE</name>
<dbReference type="PRINTS" id="PR00359">
    <property type="entry name" value="BP450"/>
</dbReference>